<feature type="region of interest" description="Disordered" evidence="1">
    <location>
        <begin position="159"/>
        <end position="183"/>
    </location>
</feature>
<dbReference type="InParanoid" id="A0A2T3B1E7"/>
<reference evidence="2 3" key="1">
    <citation type="journal article" date="2018" name="New Phytol.">
        <title>Comparative genomics and transcriptomics depict ericoid mycorrhizal fungi as versatile saprotrophs and plant mutualists.</title>
        <authorList>
            <person name="Martino E."/>
            <person name="Morin E."/>
            <person name="Grelet G.A."/>
            <person name="Kuo A."/>
            <person name="Kohler A."/>
            <person name="Daghino S."/>
            <person name="Barry K.W."/>
            <person name="Cichocki N."/>
            <person name="Clum A."/>
            <person name="Dockter R.B."/>
            <person name="Hainaut M."/>
            <person name="Kuo R.C."/>
            <person name="LaButti K."/>
            <person name="Lindahl B.D."/>
            <person name="Lindquist E.A."/>
            <person name="Lipzen A."/>
            <person name="Khouja H.R."/>
            <person name="Magnuson J."/>
            <person name="Murat C."/>
            <person name="Ohm R.A."/>
            <person name="Singer S.W."/>
            <person name="Spatafora J.W."/>
            <person name="Wang M."/>
            <person name="Veneault-Fourrey C."/>
            <person name="Henrissat B."/>
            <person name="Grigoriev I.V."/>
            <person name="Martin F.M."/>
            <person name="Perotto S."/>
        </authorList>
    </citation>
    <scope>NUCLEOTIDE SEQUENCE [LARGE SCALE GENOMIC DNA]</scope>
    <source>
        <strain evidence="2 3">ATCC 22711</strain>
    </source>
</reference>
<dbReference type="STRING" id="857342.A0A2T3B1E7"/>
<dbReference type="Gene3D" id="2.60.40.10">
    <property type="entry name" value="Immunoglobulins"/>
    <property type="match status" value="1"/>
</dbReference>
<dbReference type="GeneID" id="36576229"/>
<feature type="region of interest" description="Disordered" evidence="1">
    <location>
        <begin position="299"/>
        <end position="377"/>
    </location>
</feature>
<evidence type="ECO:0000256" key="1">
    <source>
        <dbReference type="SAM" id="MobiDB-lite"/>
    </source>
</evidence>
<dbReference type="PANTHER" id="PTHR40625">
    <property type="entry name" value="GTP-BINDING PROTEIN ESDC-RELATED"/>
    <property type="match status" value="1"/>
</dbReference>
<feature type="compositionally biased region" description="Polar residues" evidence="1">
    <location>
        <begin position="339"/>
        <end position="376"/>
    </location>
</feature>
<evidence type="ECO:0000313" key="2">
    <source>
        <dbReference type="EMBL" id="PSS18394.1"/>
    </source>
</evidence>
<dbReference type="Proteomes" id="UP000241818">
    <property type="component" value="Unassembled WGS sequence"/>
</dbReference>
<dbReference type="InterPro" id="IPR013783">
    <property type="entry name" value="Ig-like_fold"/>
</dbReference>
<dbReference type="OrthoDB" id="5422351at2759"/>
<dbReference type="PANTHER" id="PTHR40625:SF1">
    <property type="entry name" value="AMP-ACTIVATED PROTEIN KINASE GLYCOGEN-BINDING DOMAIN-CONTAINING PROTEIN"/>
    <property type="match status" value="1"/>
</dbReference>
<keyword evidence="3" id="KW-1185">Reference proteome</keyword>
<feature type="region of interest" description="Disordered" evidence="1">
    <location>
        <begin position="208"/>
        <end position="265"/>
    </location>
</feature>
<feature type="compositionally biased region" description="Polar residues" evidence="1">
    <location>
        <begin position="160"/>
        <end position="179"/>
    </location>
</feature>
<dbReference type="AlphaFoldDB" id="A0A2T3B1E7"/>
<dbReference type="RefSeq" id="XP_024720746.1">
    <property type="nucleotide sequence ID" value="XM_024868148.1"/>
</dbReference>
<dbReference type="EMBL" id="KZ679011">
    <property type="protein sequence ID" value="PSS18394.1"/>
    <property type="molecule type" value="Genomic_DNA"/>
</dbReference>
<feature type="compositionally biased region" description="Low complexity" evidence="1">
    <location>
        <begin position="307"/>
        <end position="324"/>
    </location>
</feature>
<protein>
    <submittedName>
        <fullName evidence="2">Uncharacterized protein</fullName>
    </submittedName>
</protein>
<gene>
    <name evidence="2" type="ORF">M430DRAFT_50417</name>
</gene>
<evidence type="ECO:0000313" key="3">
    <source>
        <dbReference type="Proteomes" id="UP000241818"/>
    </source>
</evidence>
<proteinExistence type="predicted"/>
<feature type="compositionally biased region" description="Low complexity" evidence="1">
    <location>
        <begin position="236"/>
        <end position="247"/>
    </location>
</feature>
<accession>A0A2T3B1E7</accession>
<organism evidence="2 3">
    <name type="scientific">Amorphotheca resinae ATCC 22711</name>
    <dbReference type="NCBI Taxonomy" id="857342"/>
    <lineage>
        <taxon>Eukaryota</taxon>
        <taxon>Fungi</taxon>
        <taxon>Dikarya</taxon>
        <taxon>Ascomycota</taxon>
        <taxon>Pezizomycotina</taxon>
        <taxon>Leotiomycetes</taxon>
        <taxon>Helotiales</taxon>
        <taxon>Amorphothecaceae</taxon>
        <taxon>Amorphotheca</taxon>
    </lineage>
</organism>
<name>A0A2T3B1E7_AMORE</name>
<sequence length="476" mass="52473">MDTTLITFHLQTSSSTQSVDLVGSWDNFTKHYPMERDARRAHGQWRGCHTFEDIISDTEGGGSRPKRKGGLKMGQTYYYYYVLADGTETHDSSLPSTTSCPYLPGQTVNLLWVPVEVQPLRYRSASMSSVANGYVKTLNPAAKFVPLRPPPQISTLVRWKSSSLPDARNGSSRSVSQPERPSRSPRLFFGFRSLYALGDKCDRSLSLSKFDGGEPYSDEEREAIGTPGRYSRDISSRSSKGSSSPERSPVRRMTSRGSNTYHMPQLLIPDEIEEEAEDEECLVDNLDRMTLRGESTSLSVFPPFLDPQSPAAPAAPGSTSTNTSRPLPQVSEESHLPLQPSSRRLSVSNLPRSHISPISTAFHSPTSSHSNHSETPSIPHCNFYDDLLVEPGGSGNAFTYDPVVEPAGTEFRSYSRLDGEYAPEHARIKETRTANRDYFGGPSDFTPSLENEAGSMGALDELASEMGYLGEFITAE</sequence>